<organism evidence="2">
    <name type="scientific">marine sediment metagenome</name>
    <dbReference type="NCBI Taxonomy" id="412755"/>
    <lineage>
        <taxon>unclassified sequences</taxon>
        <taxon>metagenomes</taxon>
        <taxon>ecological metagenomes</taxon>
    </lineage>
</organism>
<sequence length="107" mass="12103">MKALKLIRVAYIKDGTFGVLFDEETPFCLTLEREWKDNRKGESCIPIGTYSCKRVISPKFGNTFEVCNVPGRSHILFHKGNLEDDSHGCILTGEEYGKYKNKVAVLS</sequence>
<name>X1BG02_9ZZZZ</name>
<dbReference type="Pfam" id="PF18925">
    <property type="entry name" value="DUF5675"/>
    <property type="match status" value="1"/>
</dbReference>
<dbReference type="EMBL" id="BART01017642">
    <property type="protein sequence ID" value="GAG80142.1"/>
    <property type="molecule type" value="Genomic_DNA"/>
</dbReference>
<comment type="caution">
    <text evidence="2">The sequence shown here is derived from an EMBL/GenBank/DDBJ whole genome shotgun (WGS) entry which is preliminary data.</text>
</comment>
<accession>X1BG02</accession>
<feature type="domain" description="DUF5675" evidence="1">
    <location>
        <begin position="6"/>
        <end position="102"/>
    </location>
</feature>
<proteinExistence type="predicted"/>
<gene>
    <name evidence="2" type="ORF">S01H4_33504</name>
</gene>
<dbReference type="InterPro" id="IPR043732">
    <property type="entry name" value="DUF5675"/>
</dbReference>
<evidence type="ECO:0000259" key="1">
    <source>
        <dbReference type="Pfam" id="PF18925"/>
    </source>
</evidence>
<reference evidence="2" key="1">
    <citation type="journal article" date="2014" name="Front. Microbiol.">
        <title>High frequency of phylogenetically diverse reductive dehalogenase-homologous genes in deep subseafloor sedimentary metagenomes.</title>
        <authorList>
            <person name="Kawai M."/>
            <person name="Futagami T."/>
            <person name="Toyoda A."/>
            <person name="Takaki Y."/>
            <person name="Nishi S."/>
            <person name="Hori S."/>
            <person name="Arai W."/>
            <person name="Tsubouchi T."/>
            <person name="Morono Y."/>
            <person name="Uchiyama I."/>
            <person name="Ito T."/>
            <person name="Fujiyama A."/>
            <person name="Inagaki F."/>
            <person name="Takami H."/>
        </authorList>
    </citation>
    <scope>NUCLEOTIDE SEQUENCE</scope>
    <source>
        <strain evidence="2">Expedition CK06-06</strain>
    </source>
</reference>
<dbReference type="AlphaFoldDB" id="X1BG02"/>
<feature type="non-terminal residue" evidence="2">
    <location>
        <position position="107"/>
    </location>
</feature>
<protein>
    <recommendedName>
        <fullName evidence="1">DUF5675 domain-containing protein</fullName>
    </recommendedName>
</protein>
<evidence type="ECO:0000313" key="2">
    <source>
        <dbReference type="EMBL" id="GAG80142.1"/>
    </source>
</evidence>